<evidence type="ECO:0000313" key="10">
    <source>
        <dbReference type="EMBL" id="MCQ4164358.1"/>
    </source>
</evidence>
<evidence type="ECO:0000256" key="8">
    <source>
        <dbReference type="PROSITE-ProRule" id="PRU00339"/>
    </source>
</evidence>
<keyword evidence="6" id="KW-0677">Repeat</keyword>
<dbReference type="Pfam" id="PF13844">
    <property type="entry name" value="Glyco_transf_41"/>
    <property type="match status" value="2"/>
</dbReference>
<dbReference type="EC" id="2.4.1.255" evidence="3"/>
<keyword evidence="11" id="KW-1185">Reference proteome</keyword>
<protein>
    <recommendedName>
        <fullName evidence="3">protein O-GlcNAc transferase</fullName>
        <ecNumber evidence="3">2.4.1.255</ecNumber>
    </recommendedName>
</protein>
<reference evidence="10" key="1">
    <citation type="submission" date="2022-07" db="EMBL/GenBank/DDBJ databases">
        <title>Tahibacter sp., a new gammaproteobacterium isolated from the silt sample collected at pig farm.</title>
        <authorList>
            <person name="Chen H."/>
        </authorList>
    </citation>
    <scope>NUCLEOTIDE SEQUENCE</scope>
    <source>
        <strain evidence="10">P2K</strain>
    </source>
</reference>
<dbReference type="InterPro" id="IPR051939">
    <property type="entry name" value="Glycosyltr_41/O-GlcNAc_trsf"/>
</dbReference>
<dbReference type="SUPFAM" id="SSF48452">
    <property type="entry name" value="TPR-like"/>
    <property type="match status" value="2"/>
</dbReference>
<keyword evidence="4" id="KW-0328">Glycosyltransferase</keyword>
<dbReference type="PANTHER" id="PTHR44835">
    <property type="entry name" value="UDP-N-ACETYLGLUCOSAMINE--PEPTIDE N-ACETYLGLUCOSAMINYLTRANSFERASE SPINDLY-RELATED"/>
    <property type="match status" value="1"/>
</dbReference>
<dbReference type="InterPro" id="IPR029489">
    <property type="entry name" value="OGT/SEC/SPY_C"/>
</dbReference>
<evidence type="ECO:0000256" key="4">
    <source>
        <dbReference type="ARBA" id="ARBA00022676"/>
    </source>
</evidence>
<evidence type="ECO:0000256" key="2">
    <source>
        <dbReference type="ARBA" id="ARBA00005386"/>
    </source>
</evidence>
<comment type="caution">
    <text evidence="10">The sequence shown here is derived from an EMBL/GenBank/DDBJ whole genome shotgun (WGS) entry which is preliminary data.</text>
</comment>
<name>A0ABT1QPZ3_9GAMM</name>
<evidence type="ECO:0000256" key="3">
    <source>
        <dbReference type="ARBA" id="ARBA00011970"/>
    </source>
</evidence>
<dbReference type="Gene3D" id="3.40.50.2000">
    <property type="entry name" value="Glycogen Phosphorylase B"/>
    <property type="match status" value="1"/>
</dbReference>
<evidence type="ECO:0000256" key="5">
    <source>
        <dbReference type="ARBA" id="ARBA00022679"/>
    </source>
</evidence>
<sequence length="730" mass="78376">MSDQSAAQIQSALQRGDAAAAEQLCRRALAARPRDAALQLLLGQLLRRRGAGEEALAALRKAVQADPRLAAAWRELAIAALQTGQLDEADTASAEMRRLQPADAGGAFLRGHVLGLRHRFDESEREFAPLRQAAGMAQARLGLVADALARGDALAAGFHARRLVEWLPDQAAAWDALGQAAAAAQDWHAAAAALRRASELAPQDLAIWQRRAAVLDAWRQGGAEPVAVHEQLVRLQPGSLAALQQLGLARIGAHQTAAAVATFRQVLAQSPRDALARWVLFHTPALPCFESEAQRAQWLADWERGLAGFEHEDLDAATAGRLLGSVPDFALAYQDGAHVALHRRHAAVVRRLLDAATGAAIADLPPRPIRRARRRIGLVSSCLHQHSVTRAWGEALLALPRERLELCVFHTGSGDDAMVQRFRARADHYQAGGGSFADWSARLRAAELDVLIFLDLGLDVVNQCLAALRHAPVQVATWAHPVTSGAAAIDYFLSADAAEPAHAQQHYSEILQRLPRLGGCFARPGPVAAAPRAPGPVRLACLQNLYKLYPAHDALFGRILAQAPGTTLQFLTAATQEQAAGFARRLHASLGEYGVDPARVQVCTALPAAEYLQAVEQADLLLDTLGFSGGITTLDALWRDKPWLTLPGECMRGRQSYAMLRALELDALIADSAEDYIARAVALAGAPEQLHALGRTIAERKHVLFEDSGVCAALADFLCQVQPPAVTAHD</sequence>
<keyword evidence="5" id="KW-0808">Transferase</keyword>
<comment type="similarity">
    <text evidence="2">Belongs to the glycosyltransferase 41 family. O-GlcNAc transferase subfamily.</text>
</comment>
<dbReference type="InterPro" id="IPR011990">
    <property type="entry name" value="TPR-like_helical_dom_sf"/>
</dbReference>
<dbReference type="Gene3D" id="3.40.50.11380">
    <property type="match status" value="1"/>
</dbReference>
<dbReference type="InterPro" id="IPR019734">
    <property type="entry name" value="TPR_rpt"/>
</dbReference>
<feature type="repeat" description="TPR" evidence="8">
    <location>
        <begin position="171"/>
        <end position="204"/>
    </location>
</feature>
<evidence type="ECO:0000313" key="11">
    <source>
        <dbReference type="Proteomes" id="UP001165498"/>
    </source>
</evidence>
<gene>
    <name evidence="10" type="ORF">NM961_06495</name>
</gene>
<dbReference type="SMART" id="SM00028">
    <property type="entry name" value="TPR"/>
    <property type="match status" value="5"/>
</dbReference>
<evidence type="ECO:0000259" key="9">
    <source>
        <dbReference type="Pfam" id="PF13844"/>
    </source>
</evidence>
<dbReference type="Proteomes" id="UP001165498">
    <property type="component" value="Unassembled WGS sequence"/>
</dbReference>
<evidence type="ECO:0000256" key="6">
    <source>
        <dbReference type="ARBA" id="ARBA00022737"/>
    </source>
</evidence>
<keyword evidence="7 8" id="KW-0802">TPR repeat</keyword>
<accession>A0ABT1QPZ3</accession>
<dbReference type="PANTHER" id="PTHR44835:SF1">
    <property type="entry name" value="PROTEIN O-GLCNAC TRANSFERASE"/>
    <property type="match status" value="1"/>
</dbReference>
<evidence type="ECO:0000256" key="1">
    <source>
        <dbReference type="ARBA" id="ARBA00004922"/>
    </source>
</evidence>
<dbReference type="Gene3D" id="1.25.40.10">
    <property type="entry name" value="Tetratricopeptide repeat domain"/>
    <property type="match status" value="2"/>
</dbReference>
<organism evidence="10 11">
    <name type="scientific">Tahibacter harae</name>
    <dbReference type="NCBI Taxonomy" id="2963937"/>
    <lineage>
        <taxon>Bacteria</taxon>
        <taxon>Pseudomonadati</taxon>
        <taxon>Pseudomonadota</taxon>
        <taxon>Gammaproteobacteria</taxon>
        <taxon>Lysobacterales</taxon>
        <taxon>Rhodanobacteraceae</taxon>
        <taxon>Tahibacter</taxon>
    </lineage>
</organism>
<dbReference type="Pfam" id="PF14559">
    <property type="entry name" value="TPR_19"/>
    <property type="match status" value="1"/>
</dbReference>
<proteinExistence type="inferred from homology"/>
<dbReference type="EMBL" id="JANFQO010000005">
    <property type="protein sequence ID" value="MCQ4164358.1"/>
    <property type="molecule type" value="Genomic_DNA"/>
</dbReference>
<evidence type="ECO:0000256" key="7">
    <source>
        <dbReference type="ARBA" id="ARBA00022803"/>
    </source>
</evidence>
<feature type="domain" description="O-GlcNAc transferase C-terminal" evidence="9">
    <location>
        <begin position="372"/>
        <end position="515"/>
    </location>
</feature>
<dbReference type="RefSeq" id="WP_255913111.1">
    <property type="nucleotide sequence ID" value="NZ_JANFQO010000005.1"/>
</dbReference>
<comment type="pathway">
    <text evidence="1">Protein modification; protein glycosylation.</text>
</comment>
<dbReference type="PROSITE" id="PS50005">
    <property type="entry name" value="TPR"/>
    <property type="match status" value="2"/>
</dbReference>
<feature type="repeat" description="TPR" evidence="8">
    <location>
        <begin position="36"/>
        <end position="69"/>
    </location>
</feature>
<feature type="domain" description="O-GlcNAc transferase C-terminal" evidence="9">
    <location>
        <begin position="542"/>
        <end position="701"/>
    </location>
</feature>